<dbReference type="InterPro" id="IPR014710">
    <property type="entry name" value="RmlC-like_jellyroll"/>
</dbReference>
<name>A0ABR9AJ28_9BACT</name>
<evidence type="ECO:0000313" key="2">
    <source>
        <dbReference type="EMBL" id="MBD8488832.1"/>
    </source>
</evidence>
<comment type="caution">
    <text evidence="2">The sequence shown here is derived from an EMBL/GenBank/DDBJ whole genome shotgun (WGS) entry which is preliminary data.</text>
</comment>
<sequence length="188" mass="22007">MEKIRTLFEQQVSMSDRDWEVFSSRLQLKTFSAKSNILEVGNTENYLSFIQSGMVRYFIPEELDDLTFGFSFEGEFMSAYDAFITRKPSVYNIQSLVPTTLWRIHYDDLQVVYDKSTVGNTIGRFAAEGLFLKKAKRELELLKETAEERYLKLFKERPELIKKIPLKYIASYIGITPQALSRIRKRIS</sequence>
<keyword evidence="3" id="KW-1185">Reference proteome</keyword>
<dbReference type="Pfam" id="PF00027">
    <property type="entry name" value="cNMP_binding"/>
    <property type="match status" value="1"/>
</dbReference>
<protein>
    <submittedName>
        <fullName evidence="2">Crp/Fnr family transcriptional regulator</fullName>
    </submittedName>
</protein>
<dbReference type="Gene3D" id="2.60.120.10">
    <property type="entry name" value="Jelly Rolls"/>
    <property type="match status" value="1"/>
</dbReference>
<proteinExistence type="predicted"/>
<reference evidence="2 3" key="1">
    <citation type="submission" date="2020-09" db="EMBL/GenBank/DDBJ databases">
        <title>Echinicola sp. CAU 1574 isolated from sand of Sido Beach.</title>
        <authorList>
            <person name="Kim W."/>
        </authorList>
    </citation>
    <scope>NUCLEOTIDE SEQUENCE [LARGE SCALE GENOMIC DNA]</scope>
    <source>
        <strain evidence="2 3">CAU 1574</strain>
    </source>
</reference>
<gene>
    <name evidence="2" type="ORF">IFO69_08760</name>
</gene>
<dbReference type="InterPro" id="IPR000595">
    <property type="entry name" value="cNMP-bd_dom"/>
</dbReference>
<evidence type="ECO:0000313" key="3">
    <source>
        <dbReference type="Proteomes" id="UP000647133"/>
    </source>
</evidence>
<dbReference type="InterPro" id="IPR018490">
    <property type="entry name" value="cNMP-bd_dom_sf"/>
</dbReference>
<evidence type="ECO:0000259" key="1">
    <source>
        <dbReference type="Pfam" id="PF00027"/>
    </source>
</evidence>
<accession>A0ABR9AJ28</accession>
<feature type="domain" description="Cyclic nucleotide-binding" evidence="1">
    <location>
        <begin position="29"/>
        <end position="114"/>
    </location>
</feature>
<organism evidence="2 3">
    <name type="scientific">Echinicola arenosa</name>
    <dbReference type="NCBI Taxonomy" id="2774144"/>
    <lineage>
        <taxon>Bacteria</taxon>
        <taxon>Pseudomonadati</taxon>
        <taxon>Bacteroidota</taxon>
        <taxon>Cytophagia</taxon>
        <taxon>Cytophagales</taxon>
        <taxon>Cyclobacteriaceae</taxon>
        <taxon>Echinicola</taxon>
    </lineage>
</organism>
<dbReference type="RefSeq" id="WP_192009681.1">
    <property type="nucleotide sequence ID" value="NZ_JACYTQ010000002.1"/>
</dbReference>
<dbReference type="Proteomes" id="UP000647133">
    <property type="component" value="Unassembled WGS sequence"/>
</dbReference>
<dbReference type="EMBL" id="JACYTQ010000002">
    <property type="protein sequence ID" value="MBD8488832.1"/>
    <property type="molecule type" value="Genomic_DNA"/>
</dbReference>
<dbReference type="SUPFAM" id="SSF51206">
    <property type="entry name" value="cAMP-binding domain-like"/>
    <property type="match status" value="1"/>
</dbReference>